<dbReference type="Proteomes" id="UP000002277">
    <property type="component" value="Chromosome 5"/>
</dbReference>
<dbReference type="InterPro" id="IPR005324">
    <property type="entry name" value="Ribosomal_uS5_C"/>
</dbReference>
<dbReference type="FunFam" id="3.30.230.10:FF:000002">
    <property type="entry name" value="30S ribosomal protein S5"/>
    <property type="match status" value="1"/>
</dbReference>
<dbReference type="InterPro" id="IPR014721">
    <property type="entry name" value="Ribsml_uS5_D2-typ_fold_subgr"/>
</dbReference>
<dbReference type="AlphaFoldDB" id="A0A2I3RAZ3"/>
<dbReference type="InterPro" id="IPR000851">
    <property type="entry name" value="Ribosomal_uS5"/>
</dbReference>
<dbReference type="GO" id="GO:0003735">
    <property type="term" value="F:structural constituent of ribosome"/>
    <property type="evidence" value="ECO:0000318"/>
    <property type="project" value="GO_Central"/>
</dbReference>
<feature type="domain" description="Small ribosomal subunit protein uS5 C-terminal" evidence="8">
    <location>
        <begin position="258"/>
        <end position="325"/>
    </location>
</feature>
<organism evidence="10 11">
    <name type="scientific">Pan troglodytes</name>
    <name type="common">Chimpanzee</name>
    <dbReference type="NCBI Taxonomy" id="9598"/>
    <lineage>
        <taxon>Eukaryota</taxon>
        <taxon>Metazoa</taxon>
        <taxon>Chordata</taxon>
        <taxon>Craniata</taxon>
        <taxon>Vertebrata</taxon>
        <taxon>Euteleostomi</taxon>
        <taxon>Mammalia</taxon>
        <taxon>Eutheria</taxon>
        <taxon>Euarchontoglires</taxon>
        <taxon>Primates</taxon>
        <taxon>Haplorrhini</taxon>
        <taxon>Catarrhini</taxon>
        <taxon>Hominidae</taxon>
        <taxon>Pan</taxon>
    </lineage>
</organism>
<dbReference type="Ensembl" id="ENSPTRT00000104792.1">
    <property type="protein sequence ID" value="ENSPTRP00000061817.1"/>
    <property type="gene ID" value="ENSPTRG00000048267.1"/>
</dbReference>
<dbReference type="Gene3D" id="3.30.230.10">
    <property type="match status" value="1"/>
</dbReference>
<dbReference type="PANTHER" id="PTHR48277">
    <property type="entry name" value="MITOCHONDRIAL RIBOSOMAL PROTEIN S5"/>
    <property type="match status" value="1"/>
</dbReference>
<reference evidence="10 11" key="1">
    <citation type="journal article" date="2005" name="Nature">
        <title>Initial sequence of the chimpanzee genome and comparison with the human genome.</title>
        <authorList>
            <consortium name="Chimpanzee sequencing and analysis consortium"/>
        </authorList>
    </citation>
    <scope>NUCLEOTIDE SEQUENCE [LARGE SCALE GENOMIC DNA]</scope>
</reference>
<keyword evidence="3" id="KW-0689">Ribosomal protein</keyword>
<dbReference type="SUPFAM" id="SSF54211">
    <property type="entry name" value="Ribosomal protein S5 domain 2-like"/>
    <property type="match status" value="1"/>
</dbReference>
<dbReference type="EMBL" id="AACZ04009909">
    <property type="status" value="NOT_ANNOTATED_CDS"/>
    <property type="molecule type" value="Genomic_DNA"/>
</dbReference>
<proteinExistence type="inferred from homology"/>
<evidence type="ECO:0000259" key="8">
    <source>
        <dbReference type="Pfam" id="PF03719"/>
    </source>
</evidence>
<dbReference type="InterPro" id="IPR048584">
    <property type="entry name" value="Ribosomal_uS5m_N"/>
</dbReference>
<dbReference type="Pfam" id="PF03719">
    <property type="entry name" value="Ribosomal_S5_C"/>
    <property type="match status" value="1"/>
</dbReference>
<evidence type="ECO:0000256" key="2">
    <source>
        <dbReference type="ARBA" id="ARBA00008945"/>
    </source>
</evidence>
<dbReference type="PANTHER" id="PTHR48277:SF1">
    <property type="entry name" value="MITOCHONDRIAL RIBOSOMAL PROTEIN S5"/>
    <property type="match status" value="1"/>
</dbReference>
<keyword evidence="4" id="KW-0496">Mitochondrion</keyword>
<evidence type="ECO:0000313" key="11">
    <source>
        <dbReference type="Proteomes" id="UP000002277"/>
    </source>
</evidence>
<dbReference type="GeneTree" id="ENSGT00390000001878"/>
<dbReference type="InterPro" id="IPR020568">
    <property type="entry name" value="Ribosomal_Su5_D2-typ_SF"/>
</dbReference>
<sequence>MVTAVRAVGRLPALCSGTAGHLLGKQLSLNTLPTASILAWETALSNGPLSSLGTRDIRPYASLSRTLQTLCCISSPSHLMGQQYRPYSFFTKLTLWKGALAETGAGARKGRGKRTEKKKGKDLNRGQIIGEGRYGFLWPDLNVPLMKNEAKQTIAQRSKEEQEKVEADMIQQREEWDLKRKMKIKWDGNSWRGISHGPTDPGSNGETYEDFDTRILEVRNVFNMTAERGKKEIGPCPGEQSSSLCALYHTICHDISLRFKRTHIKMKKQPKGYGLHCHRAIITICSIICIKDMYAKVSGSVNMPNLTWGLFLGLSRQKTHQQLAVKKGLHVVEIQEECGPLPILVTSSRGALSKDPETNDEVPDIRLDWKDVKTAQGEKRSLWSGLKRAAT</sequence>
<protein>
    <recommendedName>
        <fullName evidence="6">Small ribosomal subunit protein uS5m</fullName>
    </recommendedName>
    <alternativeName>
        <fullName evidence="7">28S ribosomal protein S5, mitochondrial</fullName>
    </alternativeName>
</protein>
<keyword evidence="5" id="KW-0687">Ribonucleoprotein</keyword>
<evidence type="ECO:0000256" key="5">
    <source>
        <dbReference type="ARBA" id="ARBA00023274"/>
    </source>
</evidence>
<evidence type="ECO:0000256" key="3">
    <source>
        <dbReference type="ARBA" id="ARBA00022980"/>
    </source>
</evidence>
<dbReference type="GO" id="GO:0005763">
    <property type="term" value="C:mitochondrial small ribosomal subunit"/>
    <property type="evidence" value="ECO:0000318"/>
    <property type="project" value="GO_Central"/>
</dbReference>
<name>A0A2I3RAZ3_PANTR</name>
<dbReference type="GO" id="GO:0006412">
    <property type="term" value="P:translation"/>
    <property type="evidence" value="ECO:0000318"/>
    <property type="project" value="GO_Central"/>
</dbReference>
<evidence type="ECO:0000256" key="7">
    <source>
        <dbReference type="ARBA" id="ARBA00041606"/>
    </source>
</evidence>
<dbReference type="InParanoid" id="A0A2I3RAZ3"/>
<evidence type="ECO:0000256" key="1">
    <source>
        <dbReference type="ARBA" id="ARBA00004173"/>
    </source>
</evidence>
<evidence type="ECO:0000259" key="9">
    <source>
        <dbReference type="Pfam" id="PF21251"/>
    </source>
</evidence>
<reference evidence="10" key="2">
    <citation type="submission" date="2025-08" db="UniProtKB">
        <authorList>
            <consortium name="Ensembl"/>
        </authorList>
    </citation>
    <scope>IDENTIFICATION</scope>
</reference>
<reference evidence="10" key="3">
    <citation type="submission" date="2025-09" db="UniProtKB">
        <authorList>
            <consortium name="Ensembl"/>
        </authorList>
    </citation>
    <scope>IDENTIFICATION</scope>
</reference>
<keyword evidence="11" id="KW-1185">Reference proteome</keyword>
<dbReference type="Pfam" id="PF21251">
    <property type="entry name" value="Ribosomal_uS5m_N"/>
    <property type="match status" value="1"/>
</dbReference>
<dbReference type="GO" id="GO:0003723">
    <property type="term" value="F:RNA binding"/>
    <property type="evidence" value="ECO:0007669"/>
    <property type="project" value="InterPro"/>
</dbReference>
<comment type="similarity">
    <text evidence="2">Belongs to the universal ribosomal protein uS5 family.</text>
</comment>
<dbReference type="OMA" id="ICSIICI"/>
<feature type="domain" description="Small ribosomal subunit protein uS5m N-terminal" evidence="9">
    <location>
        <begin position="88"/>
        <end position="199"/>
    </location>
</feature>
<evidence type="ECO:0000313" key="10">
    <source>
        <dbReference type="Ensembl" id="ENSPTRP00000061817.1"/>
    </source>
</evidence>
<evidence type="ECO:0000256" key="6">
    <source>
        <dbReference type="ARBA" id="ARBA00039335"/>
    </source>
</evidence>
<comment type="subcellular location">
    <subcellularLocation>
        <location evidence="1">Mitochondrion</location>
    </subcellularLocation>
</comment>
<evidence type="ECO:0000256" key="4">
    <source>
        <dbReference type="ARBA" id="ARBA00023128"/>
    </source>
</evidence>
<accession>A0A2I3RAZ3</accession>